<accession>A0ABN8UF10</accession>
<comment type="caution">
    <text evidence="2">The sequence shown here is derived from an EMBL/GenBank/DDBJ whole genome shotgun (WGS) entry which is preliminary data.</text>
</comment>
<evidence type="ECO:0000313" key="1">
    <source>
        <dbReference type="EMBL" id="CAH8248767.1"/>
    </source>
</evidence>
<sequence>MGNNSVIIDFETEMLIREIATAMFRDVGKVEGRTCPAVAEAKAELYSALDNLSNLVDKDIGEQSFDLEDKINNLASFEHEEYFVNGFVKGYFYLRKIMKSQEAALLSTADEGGTSK</sequence>
<evidence type="ECO:0000313" key="2">
    <source>
        <dbReference type="EMBL" id="CAH8249744.1"/>
    </source>
</evidence>
<dbReference type="RefSeq" id="WP_261945016.1">
    <property type="nucleotide sequence ID" value="NZ_AP031286.1"/>
</dbReference>
<name>A0ABN8UF10_9BACL</name>
<organism evidence="2 3">
    <name type="scientific">Paenibacillus melissococcoides</name>
    <dbReference type="NCBI Taxonomy" id="2912268"/>
    <lineage>
        <taxon>Bacteria</taxon>
        <taxon>Bacillati</taxon>
        <taxon>Bacillota</taxon>
        <taxon>Bacilli</taxon>
        <taxon>Bacillales</taxon>
        <taxon>Paenibacillaceae</taxon>
        <taxon>Paenibacillus</taxon>
    </lineage>
</organism>
<keyword evidence="3" id="KW-1185">Reference proteome</keyword>
<dbReference type="EMBL" id="CALYLO010000019">
    <property type="protein sequence ID" value="CAH8249744.1"/>
    <property type="molecule type" value="Genomic_DNA"/>
</dbReference>
<proteinExistence type="predicted"/>
<evidence type="ECO:0000313" key="3">
    <source>
        <dbReference type="Proteomes" id="UP001154322"/>
    </source>
</evidence>
<protein>
    <submittedName>
        <fullName evidence="2">Uncharacterized protein</fullName>
    </submittedName>
</protein>
<dbReference type="EMBL" id="CALYLO010000012">
    <property type="protein sequence ID" value="CAH8248767.1"/>
    <property type="molecule type" value="Genomic_DNA"/>
</dbReference>
<dbReference type="Proteomes" id="UP001154322">
    <property type="component" value="Unassembled WGS sequence"/>
</dbReference>
<gene>
    <name evidence="1" type="ORF">WJ0W_005951</name>
    <name evidence="2" type="ORF">WJ0W_006928</name>
</gene>
<reference evidence="2" key="1">
    <citation type="submission" date="2022-06" db="EMBL/GenBank/DDBJ databases">
        <authorList>
            <person name="Dietemann V."/>
            <person name="Ory F."/>
            <person name="Dainat B."/>
            <person name="Oberhansli S."/>
        </authorList>
    </citation>
    <scope>NUCLEOTIDE SEQUENCE</scope>
    <source>
        <strain evidence="2">Ena-SAMPLE-TAB-26-04-2022-14:26:32:270-5432</strain>
    </source>
</reference>